<dbReference type="SMART" id="SM00849">
    <property type="entry name" value="Lactamase_B"/>
    <property type="match status" value="1"/>
</dbReference>
<dbReference type="AlphaFoldDB" id="A0A0P6W0S1"/>
<name>A0A0P6W0S1_9BACI</name>
<gene>
    <name evidence="2" type="ORF">AM506_14595</name>
</gene>
<protein>
    <recommendedName>
        <fullName evidence="1">Metallo-beta-lactamase domain-containing protein</fullName>
    </recommendedName>
</protein>
<dbReference type="InterPro" id="IPR001279">
    <property type="entry name" value="Metallo-B-lactamas"/>
</dbReference>
<dbReference type="InterPro" id="IPR036866">
    <property type="entry name" value="RibonucZ/Hydroxyglut_hydro"/>
</dbReference>
<organism evidence="2 3">
    <name type="scientific">Rossellomorea vietnamensis</name>
    <dbReference type="NCBI Taxonomy" id="218284"/>
    <lineage>
        <taxon>Bacteria</taxon>
        <taxon>Bacillati</taxon>
        <taxon>Bacillota</taxon>
        <taxon>Bacilli</taxon>
        <taxon>Bacillales</taxon>
        <taxon>Bacillaceae</taxon>
        <taxon>Rossellomorea</taxon>
    </lineage>
</organism>
<reference evidence="2 3" key="1">
    <citation type="submission" date="2015-08" db="EMBL/GenBank/DDBJ databases">
        <title>Draft Genome Sequence of Bacillus vietnamensis UCD-SED5.</title>
        <authorList>
            <person name="Lee R.D."/>
            <person name="Jospin G."/>
            <person name="Lang J.M."/>
            <person name="Coil D.A."/>
            <person name="Eisen J.A."/>
        </authorList>
    </citation>
    <scope>NUCLEOTIDE SEQUENCE [LARGE SCALE GENOMIC DNA]</scope>
    <source>
        <strain evidence="2 3">UCD-SED5</strain>
    </source>
</reference>
<dbReference type="OrthoDB" id="235784at2"/>
<dbReference type="PATRIC" id="fig|218284.4.peg.1100"/>
<dbReference type="PANTHER" id="PTHR42951">
    <property type="entry name" value="METALLO-BETA-LACTAMASE DOMAIN-CONTAINING"/>
    <property type="match status" value="1"/>
</dbReference>
<dbReference type="RefSeq" id="WP_060673215.1">
    <property type="nucleotide sequence ID" value="NZ_LIXZ01000011.1"/>
</dbReference>
<dbReference type="EMBL" id="LIXZ01000011">
    <property type="protein sequence ID" value="KPL58920.1"/>
    <property type="molecule type" value="Genomic_DNA"/>
</dbReference>
<dbReference type="Proteomes" id="UP000050398">
    <property type="component" value="Unassembled WGS sequence"/>
</dbReference>
<dbReference type="eggNOG" id="COG0491">
    <property type="taxonomic scope" value="Bacteria"/>
</dbReference>
<dbReference type="Pfam" id="PF00753">
    <property type="entry name" value="Lactamase_B"/>
    <property type="match status" value="1"/>
</dbReference>
<evidence type="ECO:0000259" key="1">
    <source>
        <dbReference type="SMART" id="SM00849"/>
    </source>
</evidence>
<evidence type="ECO:0000313" key="3">
    <source>
        <dbReference type="Proteomes" id="UP000050398"/>
    </source>
</evidence>
<dbReference type="InterPro" id="IPR050855">
    <property type="entry name" value="NDM-1-like"/>
</dbReference>
<dbReference type="SUPFAM" id="SSF56281">
    <property type="entry name" value="Metallo-hydrolase/oxidoreductase"/>
    <property type="match status" value="1"/>
</dbReference>
<proteinExistence type="predicted"/>
<feature type="domain" description="Metallo-beta-lactamase" evidence="1">
    <location>
        <begin position="17"/>
        <end position="187"/>
    </location>
</feature>
<comment type="caution">
    <text evidence="2">The sequence shown here is derived from an EMBL/GenBank/DDBJ whole genome shotgun (WGS) entry which is preliminary data.</text>
</comment>
<accession>A0A0P6W0S1</accession>
<sequence length="258" mass="30200">MIQSFKLSVQTFGQKMPVYIFQVDDVLVDTGPYSMKNEVRTIFKELPIKRVIHTHHHEDHTGNSAWIERFYSIPQWIHPLGVDKCSQSTKLPFYRAMFWNNRPSFHPMPLLQATFETKHHSFQIVHTPGHADDHIILIDEEKGICFSGDLYLFHSPTSNFSFESVPELIRSINKVLTYSFEEVYCSHQGYLKHGRKLLEKKRDYLLHLQDSVTKAHLEGKSAKKIRKNLLPKNKLFQYISFFENSPTHTVKSIIKEIS</sequence>
<dbReference type="Gene3D" id="3.60.15.10">
    <property type="entry name" value="Ribonuclease Z/Hydroxyacylglutathione hydrolase-like"/>
    <property type="match status" value="1"/>
</dbReference>
<evidence type="ECO:0000313" key="2">
    <source>
        <dbReference type="EMBL" id="KPL58920.1"/>
    </source>
</evidence>